<evidence type="ECO:0000259" key="11">
    <source>
        <dbReference type="Pfam" id="PF13206"/>
    </source>
</evidence>
<reference evidence="12 13" key="2">
    <citation type="journal article" date="2012" name="Proc. Natl. Acad. Sci. U.S.A.">
        <title>Antigenic diversity is generated by distinct evolutionary mechanisms in African trypanosome species.</title>
        <authorList>
            <person name="Jackson A.P."/>
            <person name="Berry A."/>
            <person name="Aslett M."/>
            <person name="Allison H.C."/>
            <person name="Burton P."/>
            <person name="Vavrova-Anderson J."/>
            <person name="Brown R."/>
            <person name="Browne H."/>
            <person name="Corton N."/>
            <person name="Hauser H."/>
            <person name="Gamble J."/>
            <person name="Gilderthorp R."/>
            <person name="Marcello L."/>
            <person name="McQuillan J."/>
            <person name="Otto T.D."/>
            <person name="Quail M.A."/>
            <person name="Sanders M.J."/>
            <person name="van Tonder A."/>
            <person name="Ginger M.L."/>
            <person name="Field M.C."/>
            <person name="Barry J.D."/>
            <person name="Hertz-Fowler C."/>
            <person name="Berriman M."/>
        </authorList>
    </citation>
    <scope>NUCLEOTIDE SEQUENCE [LARGE SCALE GENOMIC DNA]</scope>
    <source>
        <strain evidence="12 13">IL3000</strain>
    </source>
</reference>
<feature type="region of interest" description="Disordered" evidence="9">
    <location>
        <begin position="272"/>
        <end position="320"/>
    </location>
</feature>
<dbReference type="GO" id="GO:0005886">
    <property type="term" value="C:plasma membrane"/>
    <property type="evidence" value="ECO:0007669"/>
    <property type="project" value="UniProtKB-SubCell"/>
</dbReference>
<evidence type="ECO:0000256" key="4">
    <source>
        <dbReference type="ARBA" id="ARBA00022622"/>
    </source>
</evidence>
<keyword evidence="8" id="KW-0449">Lipoprotein</keyword>
<evidence type="ECO:0000256" key="9">
    <source>
        <dbReference type="SAM" id="MobiDB-lite"/>
    </source>
</evidence>
<evidence type="ECO:0000256" key="2">
    <source>
        <dbReference type="ARBA" id="ARBA00004609"/>
    </source>
</evidence>
<feature type="compositionally biased region" description="Low complexity" evidence="9">
    <location>
        <begin position="307"/>
        <end position="320"/>
    </location>
</feature>
<reference evidence="13" key="1">
    <citation type="submission" date="2011-07" db="EMBL/GenBank/DDBJ databases">
        <title>Divergent evolution of antigenic variation in African trypanosomes.</title>
        <authorList>
            <person name="Jackson A.P."/>
            <person name="Berry A."/>
            <person name="Allison H.C."/>
            <person name="Burton P."/>
            <person name="Anderson J."/>
            <person name="Aslett M."/>
            <person name="Brown R."/>
            <person name="Corton N."/>
            <person name="Harris D."/>
            <person name="Hauser H."/>
            <person name="Gamble J."/>
            <person name="Gilderthorp R."/>
            <person name="McQuillan J."/>
            <person name="Quail M.A."/>
            <person name="Sanders M."/>
            <person name="Van Tonder A."/>
            <person name="Ginger M.L."/>
            <person name="Donelson J.E."/>
            <person name="Field M.C."/>
            <person name="Barry J.D."/>
            <person name="Berriman M."/>
            <person name="Hertz-Fowler C."/>
        </authorList>
    </citation>
    <scope>NUCLEOTIDE SEQUENCE [LARGE SCALE GENOMIC DNA]</scope>
    <source>
        <strain evidence="13">IL3000</strain>
    </source>
</reference>
<accession>F9WH45</accession>
<dbReference type="EMBL" id="CAEQ01002372">
    <property type="protein sequence ID" value="CCD16634.1"/>
    <property type="molecule type" value="Genomic_DNA"/>
</dbReference>
<comment type="subcellular location">
    <subcellularLocation>
        <location evidence="2">Cell membrane</location>
        <topology evidence="2">Lipid-anchor</topology>
        <topology evidence="2">GPI-anchor</topology>
    </subcellularLocation>
</comment>
<feature type="signal peptide" evidence="10">
    <location>
        <begin position="1"/>
        <end position="21"/>
    </location>
</feature>
<evidence type="ECO:0000256" key="5">
    <source>
        <dbReference type="ARBA" id="ARBA00022729"/>
    </source>
</evidence>
<protein>
    <submittedName>
        <fullName evidence="12">Variant surface glycoprotein</fullName>
    </submittedName>
</protein>
<name>F9WH45_TRYCI</name>
<dbReference type="GO" id="GO:0098552">
    <property type="term" value="C:side of membrane"/>
    <property type="evidence" value="ECO:0007669"/>
    <property type="project" value="UniProtKB-KW"/>
</dbReference>
<sequence>MEIRMVKLCTMIMLAMGVVLAEKSETDHNKEDHDRLCAVLRSAVSVWGSTGSGVTEPLKTALKNTIFGYTGTEETIEKLKTTLPHDYDLVVQQPESRALWCGERRFDDAQHYGDNQVRWSGHSATHDLVCLCTAGKHGWPINGSSSEKETLCGKGKSSLKGAENKGWGITNEGKDQIDATWAVVVSECLKGAGEKEDLKKALEIFIDNLNRTMHDEYGHMYRLGEGKFNTSIFQACTGSKNLGVCAMYYPETKDAKTWWWNLKDAIAKDDGIQKKHKEDEEEKHKHKEDAEKQDSPKAEDLKSGSPNTNQTDRQQNDNITDTIRKFHMKSGTPISRPSSWFLSVVFLI</sequence>
<dbReference type="InterPro" id="IPR025932">
    <property type="entry name" value="Trypano_VSG_B_N_dom"/>
</dbReference>
<keyword evidence="4" id="KW-0336">GPI-anchor</keyword>
<dbReference type="AlphaFoldDB" id="F9WH45"/>
<keyword evidence="13" id="KW-1185">Reference proteome</keyword>
<feature type="compositionally biased region" description="Basic and acidic residues" evidence="9">
    <location>
        <begin position="287"/>
        <end position="302"/>
    </location>
</feature>
<evidence type="ECO:0000313" key="12">
    <source>
        <dbReference type="EMBL" id="CCD16634.1"/>
    </source>
</evidence>
<keyword evidence="7" id="KW-0325">Glycoprotein</keyword>
<organism evidence="12 13">
    <name type="scientific">Trypanosoma congolense (strain IL3000)</name>
    <dbReference type="NCBI Taxonomy" id="1068625"/>
    <lineage>
        <taxon>Eukaryota</taxon>
        <taxon>Discoba</taxon>
        <taxon>Euglenozoa</taxon>
        <taxon>Kinetoplastea</taxon>
        <taxon>Metakinetoplastina</taxon>
        <taxon>Trypanosomatida</taxon>
        <taxon>Trypanosomatidae</taxon>
        <taxon>Trypanosoma</taxon>
        <taxon>Nannomonas</taxon>
    </lineage>
</organism>
<evidence type="ECO:0000256" key="10">
    <source>
        <dbReference type="SAM" id="SignalP"/>
    </source>
</evidence>
<evidence type="ECO:0000256" key="1">
    <source>
        <dbReference type="ARBA" id="ARBA00002523"/>
    </source>
</evidence>
<keyword evidence="3" id="KW-1003">Cell membrane</keyword>
<dbReference type="VEuPathDB" id="TriTrypDB:TcIL3000_0_15430"/>
<dbReference type="Pfam" id="PF13206">
    <property type="entry name" value="VSG_B"/>
    <property type="match status" value="1"/>
</dbReference>
<feature type="chain" id="PRO_5003390379" evidence="10">
    <location>
        <begin position="22"/>
        <end position="348"/>
    </location>
</feature>
<evidence type="ECO:0000256" key="6">
    <source>
        <dbReference type="ARBA" id="ARBA00023136"/>
    </source>
</evidence>
<evidence type="ECO:0000313" key="13">
    <source>
        <dbReference type="Proteomes" id="UP000000702"/>
    </source>
</evidence>
<evidence type="ECO:0000256" key="3">
    <source>
        <dbReference type="ARBA" id="ARBA00022475"/>
    </source>
</evidence>
<keyword evidence="5 10" id="KW-0732">Signal</keyword>
<comment type="function">
    <text evidence="1">VSG forms a coat on the surface of the parasite. The trypanosome evades the immune response of the host by expressing a series of antigenically distinct VSGs from an estimated 1000 VSG genes.</text>
</comment>
<keyword evidence="6" id="KW-0472">Membrane</keyword>
<dbReference type="Proteomes" id="UP000000702">
    <property type="component" value="Unassembled WGS sequence"/>
</dbReference>
<feature type="domain" description="Trypanosome variant surface glycoprotein B-type N-terminal" evidence="11">
    <location>
        <begin position="58"/>
        <end position="264"/>
    </location>
</feature>
<gene>
    <name evidence="12" type="ORF">TCIL3000_0_15430</name>
</gene>
<proteinExistence type="predicted"/>
<evidence type="ECO:0000256" key="7">
    <source>
        <dbReference type="ARBA" id="ARBA00023180"/>
    </source>
</evidence>
<evidence type="ECO:0000256" key="8">
    <source>
        <dbReference type="ARBA" id="ARBA00023288"/>
    </source>
</evidence>
<comment type="caution">
    <text evidence="12">The sequence shown here is derived from an EMBL/GenBank/DDBJ whole genome shotgun (WGS) entry which is preliminary data.</text>
</comment>